<geneLocation type="plasmid" evidence="1">
    <name>pNFYY023-1</name>
</geneLocation>
<proteinExistence type="predicted"/>
<protein>
    <submittedName>
        <fullName evidence="1">Uncharacterized protein</fullName>
    </submittedName>
</protein>
<keyword evidence="1" id="KW-0614">Plasmid</keyword>
<accession>A0A6H1Q032</accession>
<name>A0A6H1Q032_COMTE</name>
<organism evidence="1">
    <name type="scientific">Comamonas testosteroni</name>
    <name type="common">Pseudomonas testosteroni</name>
    <dbReference type="NCBI Taxonomy" id="285"/>
    <lineage>
        <taxon>Bacteria</taxon>
        <taxon>Pseudomonadati</taxon>
        <taxon>Pseudomonadota</taxon>
        <taxon>Betaproteobacteria</taxon>
        <taxon>Burkholderiales</taxon>
        <taxon>Comamonadaceae</taxon>
        <taxon>Comamonas</taxon>
    </lineage>
</organism>
<evidence type="ECO:0000313" key="1">
    <source>
        <dbReference type="EMBL" id="QIZ20168.1"/>
    </source>
</evidence>
<reference evidence="1" key="1">
    <citation type="submission" date="2020-01" db="EMBL/GenBank/DDBJ databases">
        <title>Whole-genome sequencing for Comamonas testosteroni.</title>
        <authorList>
            <person name="Qin Y."/>
            <person name="Rui Y."/>
        </authorList>
    </citation>
    <scope>NUCLEOTIDE SEQUENCE</scope>
    <source>
        <strain evidence="1">NFYY023</strain>
        <plasmid evidence="1">pNFYY023-1</plasmid>
    </source>
</reference>
<dbReference type="EMBL" id="MT011984">
    <property type="protein sequence ID" value="QIZ20168.1"/>
    <property type="molecule type" value="Genomic_DNA"/>
</dbReference>
<dbReference type="AlphaFoldDB" id="A0A6H1Q032"/>
<sequence>MVARIPLINLMICPTGLQDQAIGYQLFQRIFGCSELNDVVRKHPQLGQLELFGELFI</sequence>